<dbReference type="SUPFAM" id="SSF53597">
    <property type="entry name" value="Dihydrofolate reductase-like"/>
    <property type="match status" value="1"/>
</dbReference>
<dbReference type="PANTHER" id="PTHR48069">
    <property type="entry name" value="DIHYDROFOLATE REDUCTASE"/>
    <property type="match status" value="1"/>
</dbReference>
<dbReference type="GO" id="GO:0046655">
    <property type="term" value="P:folic acid metabolic process"/>
    <property type="evidence" value="ECO:0007669"/>
    <property type="project" value="TreeGrafter"/>
</dbReference>
<dbReference type="GO" id="GO:0004146">
    <property type="term" value="F:dihydrofolate reductase activity"/>
    <property type="evidence" value="ECO:0007669"/>
    <property type="project" value="UniProtKB-EC"/>
</dbReference>
<dbReference type="OrthoDB" id="9804315at2"/>
<keyword evidence="5 8" id="KW-0521">NADP</keyword>
<evidence type="ECO:0000256" key="4">
    <source>
        <dbReference type="ARBA" id="ARBA00022563"/>
    </source>
</evidence>
<dbReference type="CDD" id="cd00209">
    <property type="entry name" value="DHFR"/>
    <property type="match status" value="1"/>
</dbReference>
<dbReference type="Pfam" id="PF00186">
    <property type="entry name" value="DHFR_1"/>
    <property type="match status" value="1"/>
</dbReference>
<dbReference type="UniPathway" id="UPA00077">
    <property type="reaction ID" value="UER00158"/>
</dbReference>
<dbReference type="GO" id="GO:0046654">
    <property type="term" value="P:tetrahydrofolate biosynthetic process"/>
    <property type="evidence" value="ECO:0007669"/>
    <property type="project" value="UniProtKB-UniPathway"/>
</dbReference>
<dbReference type="GO" id="GO:0070401">
    <property type="term" value="F:NADP+ binding"/>
    <property type="evidence" value="ECO:0007669"/>
    <property type="project" value="UniProtKB-ARBA"/>
</dbReference>
<dbReference type="RefSeq" id="WP_090335380.1">
    <property type="nucleotide sequence ID" value="NZ_FNXY01000003.1"/>
</dbReference>
<dbReference type="InterPro" id="IPR024072">
    <property type="entry name" value="DHFR-like_dom_sf"/>
</dbReference>
<dbReference type="Proteomes" id="UP000199532">
    <property type="component" value="Unassembled WGS sequence"/>
</dbReference>
<dbReference type="PRINTS" id="PR00070">
    <property type="entry name" value="DHFR"/>
</dbReference>
<dbReference type="GO" id="GO:0006730">
    <property type="term" value="P:one-carbon metabolic process"/>
    <property type="evidence" value="ECO:0007669"/>
    <property type="project" value="UniProtKB-KW"/>
</dbReference>
<evidence type="ECO:0000259" key="9">
    <source>
        <dbReference type="PROSITE" id="PS51330"/>
    </source>
</evidence>
<comment type="function">
    <text evidence="7 8">Key enzyme in folate metabolism. Catalyzes an essential reaction for de novo glycine and purine synthesis, and for DNA precursor synthesis.</text>
</comment>
<accession>A0A1H6TTK5</accession>
<reference evidence="10 11" key="1">
    <citation type="submission" date="2016-10" db="EMBL/GenBank/DDBJ databases">
        <authorList>
            <person name="de Groot N.N."/>
        </authorList>
    </citation>
    <scope>NUCLEOTIDE SEQUENCE [LARGE SCALE GENOMIC DNA]</scope>
    <source>
        <strain evidence="10 11">DSM 19938</strain>
    </source>
</reference>
<dbReference type="GO" id="GO:0005829">
    <property type="term" value="C:cytosol"/>
    <property type="evidence" value="ECO:0007669"/>
    <property type="project" value="TreeGrafter"/>
</dbReference>
<evidence type="ECO:0000313" key="10">
    <source>
        <dbReference type="EMBL" id="SEI83351.1"/>
    </source>
</evidence>
<comment type="similarity">
    <text evidence="2 8">Belongs to the dihydrofolate reductase family.</text>
</comment>
<evidence type="ECO:0000256" key="5">
    <source>
        <dbReference type="ARBA" id="ARBA00022857"/>
    </source>
</evidence>
<evidence type="ECO:0000256" key="3">
    <source>
        <dbReference type="ARBA" id="ARBA00012856"/>
    </source>
</evidence>
<evidence type="ECO:0000256" key="7">
    <source>
        <dbReference type="ARBA" id="ARBA00025067"/>
    </source>
</evidence>
<proteinExistence type="inferred from homology"/>
<protein>
    <recommendedName>
        <fullName evidence="3 8">Dihydrofolate reductase</fullName>
        <ecNumber evidence="3 8">1.5.1.3</ecNumber>
    </recommendedName>
</protein>
<dbReference type="EC" id="1.5.1.3" evidence="3 8"/>
<feature type="domain" description="DHFR" evidence="9">
    <location>
        <begin position="2"/>
        <end position="162"/>
    </location>
</feature>
<dbReference type="EMBL" id="FNXY01000003">
    <property type="protein sequence ID" value="SEI83351.1"/>
    <property type="molecule type" value="Genomic_DNA"/>
</dbReference>
<dbReference type="PIRSF" id="PIRSF000194">
    <property type="entry name" value="DHFR"/>
    <property type="match status" value="1"/>
</dbReference>
<sequence length="169" mass="19210">MLLSIIVAVSENGVIGLDNQLIWRLPDDLKRFKKLTLGHPMIMGRKTFESIGKPLPGRQSIIITRDKDFSFEGTIVTHSLQEAIEEAEKIETAEAFIIGGGDIYRQVQANCDKIYITEVHTRVEGDTFFQIENPGLWHETERAHHEADEKHLFSFDFVDLSRKSADSIV</sequence>
<dbReference type="PROSITE" id="PS51330">
    <property type="entry name" value="DHFR_2"/>
    <property type="match status" value="1"/>
</dbReference>
<name>A0A1H6TTK5_9BACT</name>
<keyword evidence="11" id="KW-1185">Reference proteome</keyword>
<dbReference type="InterPro" id="IPR012259">
    <property type="entry name" value="DHFR"/>
</dbReference>
<dbReference type="GO" id="GO:0046452">
    <property type="term" value="P:dihydrofolate metabolic process"/>
    <property type="evidence" value="ECO:0007669"/>
    <property type="project" value="TreeGrafter"/>
</dbReference>
<evidence type="ECO:0000256" key="6">
    <source>
        <dbReference type="ARBA" id="ARBA00023002"/>
    </source>
</evidence>
<evidence type="ECO:0000256" key="8">
    <source>
        <dbReference type="PIRNR" id="PIRNR000194"/>
    </source>
</evidence>
<evidence type="ECO:0000313" key="11">
    <source>
        <dbReference type="Proteomes" id="UP000199532"/>
    </source>
</evidence>
<dbReference type="Gene3D" id="3.40.430.10">
    <property type="entry name" value="Dihydrofolate Reductase, subunit A"/>
    <property type="match status" value="1"/>
</dbReference>
<gene>
    <name evidence="10" type="ORF">SAMN04487995_2413</name>
</gene>
<organism evidence="10 11">
    <name type="scientific">Dyadobacter koreensis</name>
    <dbReference type="NCBI Taxonomy" id="408657"/>
    <lineage>
        <taxon>Bacteria</taxon>
        <taxon>Pseudomonadati</taxon>
        <taxon>Bacteroidota</taxon>
        <taxon>Cytophagia</taxon>
        <taxon>Cytophagales</taxon>
        <taxon>Spirosomataceae</taxon>
        <taxon>Dyadobacter</taxon>
    </lineage>
</organism>
<dbReference type="PANTHER" id="PTHR48069:SF3">
    <property type="entry name" value="DIHYDROFOLATE REDUCTASE"/>
    <property type="match status" value="1"/>
</dbReference>
<comment type="pathway">
    <text evidence="1 8">Cofactor biosynthesis; tetrahydrofolate biosynthesis; 5,6,7,8-tetrahydrofolate from 7,8-dihydrofolate: step 1/1.</text>
</comment>
<dbReference type="FunFam" id="3.40.430.10:FF:000001">
    <property type="entry name" value="Dihydrofolate reductase"/>
    <property type="match status" value="1"/>
</dbReference>
<evidence type="ECO:0000256" key="1">
    <source>
        <dbReference type="ARBA" id="ARBA00004903"/>
    </source>
</evidence>
<keyword evidence="4 8" id="KW-0554">One-carbon metabolism</keyword>
<dbReference type="STRING" id="408657.SAMN04487995_2413"/>
<dbReference type="InterPro" id="IPR001796">
    <property type="entry name" value="DHFR_dom"/>
</dbReference>
<dbReference type="AlphaFoldDB" id="A0A1H6TTK5"/>
<comment type="catalytic activity">
    <reaction evidence="8">
        <text>(6S)-5,6,7,8-tetrahydrofolate + NADP(+) = 7,8-dihydrofolate + NADPH + H(+)</text>
        <dbReference type="Rhea" id="RHEA:15009"/>
        <dbReference type="ChEBI" id="CHEBI:15378"/>
        <dbReference type="ChEBI" id="CHEBI:57451"/>
        <dbReference type="ChEBI" id="CHEBI:57453"/>
        <dbReference type="ChEBI" id="CHEBI:57783"/>
        <dbReference type="ChEBI" id="CHEBI:58349"/>
        <dbReference type="EC" id="1.5.1.3"/>
    </reaction>
</comment>
<keyword evidence="6 8" id="KW-0560">Oxidoreductase</keyword>
<evidence type="ECO:0000256" key="2">
    <source>
        <dbReference type="ARBA" id="ARBA00009539"/>
    </source>
</evidence>